<evidence type="ECO:0000313" key="1">
    <source>
        <dbReference type="EMBL" id="RDX85797.1"/>
    </source>
</evidence>
<evidence type="ECO:0000313" key="2">
    <source>
        <dbReference type="Proteomes" id="UP000257109"/>
    </source>
</evidence>
<sequence>MMKKGHKFFKAQNNLKILENLLMVHLFKRDMIKDNDLMDLKLKQMLKKKGKYKHFSIKKDKYNKYPKKENNEIICFKCKKARHIKDDYFKLKKK</sequence>
<name>A0A371G5I8_MUCPR</name>
<keyword evidence="2" id="KW-1185">Reference proteome</keyword>
<protein>
    <submittedName>
        <fullName evidence="1">Uncharacterized protein</fullName>
    </submittedName>
</protein>
<dbReference type="EMBL" id="QJKJ01006702">
    <property type="protein sequence ID" value="RDX85797.1"/>
    <property type="molecule type" value="Genomic_DNA"/>
</dbReference>
<proteinExistence type="predicted"/>
<organism evidence="1 2">
    <name type="scientific">Mucuna pruriens</name>
    <name type="common">Velvet bean</name>
    <name type="synonym">Dolichos pruriens</name>
    <dbReference type="NCBI Taxonomy" id="157652"/>
    <lineage>
        <taxon>Eukaryota</taxon>
        <taxon>Viridiplantae</taxon>
        <taxon>Streptophyta</taxon>
        <taxon>Embryophyta</taxon>
        <taxon>Tracheophyta</taxon>
        <taxon>Spermatophyta</taxon>
        <taxon>Magnoliopsida</taxon>
        <taxon>eudicotyledons</taxon>
        <taxon>Gunneridae</taxon>
        <taxon>Pentapetalae</taxon>
        <taxon>rosids</taxon>
        <taxon>fabids</taxon>
        <taxon>Fabales</taxon>
        <taxon>Fabaceae</taxon>
        <taxon>Papilionoideae</taxon>
        <taxon>50 kb inversion clade</taxon>
        <taxon>NPAAA clade</taxon>
        <taxon>indigoferoid/millettioid clade</taxon>
        <taxon>Phaseoleae</taxon>
        <taxon>Mucuna</taxon>
    </lineage>
</organism>
<accession>A0A371G5I8</accession>
<dbReference type="Proteomes" id="UP000257109">
    <property type="component" value="Unassembled WGS sequence"/>
</dbReference>
<feature type="non-terminal residue" evidence="1">
    <location>
        <position position="1"/>
    </location>
</feature>
<reference evidence="1" key="1">
    <citation type="submission" date="2018-05" db="EMBL/GenBank/DDBJ databases">
        <title>Draft genome of Mucuna pruriens seed.</title>
        <authorList>
            <person name="Nnadi N.E."/>
            <person name="Vos R."/>
            <person name="Hasami M.H."/>
            <person name="Devisetty U.K."/>
            <person name="Aguiy J.C."/>
        </authorList>
    </citation>
    <scope>NUCLEOTIDE SEQUENCE [LARGE SCALE GENOMIC DNA]</scope>
    <source>
        <strain evidence="1">JCA_2017</strain>
    </source>
</reference>
<comment type="caution">
    <text evidence="1">The sequence shown here is derived from an EMBL/GenBank/DDBJ whole genome shotgun (WGS) entry which is preliminary data.</text>
</comment>
<gene>
    <name evidence="1" type="ORF">CR513_32972</name>
</gene>
<dbReference type="AlphaFoldDB" id="A0A371G5I8"/>